<evidence type="ECO:0000256" key="5">
    <source>
        <dbReference type="ARBA" id="ARBA00022683"/>
    </source>
</evidence>
<evidence type="ECO:0000256" key="7">
    <source>
        <dbReference type="ARBA" id="ARBA00022989"/>
    </source>
</evidence>
<keyword evidence="8 9" id="KW-0472">Membrane</keyword>
<feature type="transmembrane region" description="Helical" evidence="10">
    <location>
        <begin position="164"/>
        <end position="186"/>
    </location>
</feature>
<comment type="function">
    <text evidence="9">The phosphoenolpyruvate-dependent sugar phosphotransferase system (PTS), a major carbohydrate active -transport system, catalyzes the phosphorylation of incoming sugar substrates concomitant with their translocation across the cell membrane.</text>
</comment>
<sequence>MASENKLFGLMEKYLMGPLSTISSWRFVRAIMAAGMASIPFVIVGSMFLVLNVLPQTFTFLEGFFNNTFFRISDLYMLANSATMGILALYFGLVVGYEYTKINAEEEGLNLNPINGALLSMFALFMTIPQLGFVNGQITLVEQMDNGAPIINGWEMTWSGVSRLGSTGIFSAIIMAVIAVQLYRLCVKRNWIIKMPEAVPEGVSRSFTALVPAFLVAIVVLFINGILITLGTDIFQVIAVPFGFVVNITDTWFGVLVIYFLIHALWIVGIHGFNVIWVGFLTPIILSNMQANAEGANIPLAGEFNNAFVIIGGSGATLGLVIFIAFLAKSQQLKVLGKASIVPGVFNINEPLIFGLPIVYNPFLAIPFFLAPMVTASLAYWAIRLQIMEPVIAQMPWPSPIGIGAFISTGGSLMAAFMAFFSAIIAFIIWFPFIKMYDKKLVKQEKGEGEAIL</sequence>
<keyword evidence="2 9" id="KW-0813">Transport</keyword>
<feature type="transmembrane region" description="Helical" evidence="10">
    <location>
        <begin position="363"/>
        <end position="383"/>
    </location>
</feature>
<feature type="transmembrane region" description="Helical" evidence="10">
    <location>
        <begin position="207"/>
        <end position="228"/>
    </location>
</feature>
<dbReference type="PANTHER" id="PTHR33989">
    <property type="match status" value="1"/>
</dbReference>
<keyword evidence="7 10" id="KW-1133">Transmembrane helix</keyword>
<dbReference type="GO" id="GO:0008982">
    <property type="term" value="F:protein-N(PI)-phosphohistidine-sugar phosphotransferase activity"/>
    <property type="evidence" value="ECO:0007669"/>
    <property type="project" value="UniProtKB-UniRule"/>
</dbReference>
<dbReference type="InterPro" id="IPR051088">
    <property type="entry name" value="PTS_Sugar-EIIC/EIIB"/>
</dbReference>
<dbReference type="GO" id="GO:0009401">
    <property type="term" value="P:phosphoenolpyruvate-dependent sugar phosphotransferase system"/>
    <property type="evidence" value="ECO:0007669"/>
    <property type="project" value="UniProtKB-KW"/>
</dbReference>
<dbReference type="NCBIfam" id="TIGR00410">
    <property type="entry name" value="lacE"/>
    <property type="match status" value="1"/>
</dbReference>
<keyword evidence="13" id="KW-1185">Reference proteome</keyword>
<keyword evidence="4 9" id="KW-0762">Sugar transport</keyword>
<name>A0A1H9UML3_9BACI</name>
<evidence type="ECO:0000256" key="2">
    <source>
        <dbReference type="ARBA" id="ARBA00022448"/>
    </source>
</evidence>
<keyword evidence="3 9" id="KW-1003">Cell membrane</keyword>
<dbReference type="Pfam" id="PF02378">
    <property type="entry name" value="PTS_EIIC"/>
    <property type="match status" value="1"/>
</dbReference>
<dbReference type="GO" id="GO:1901264">
    <property type="term" value="P:carbohydrate derivative transport"/>
    <property type="evidence" value="ECO:0007669"/>
    <property type="project" value="TreeGrafter"/>
</dbReference>
<dbReference type="AlphaFoldDB" id="A0A1H9UML3"/>
<dbReference type="RefSeq" id="WP_093051806.1">
    <property type="nucleotide sequence ID" value="NZ_FOGT01000008.1"/>
</dbReference>
<evidence type="ECO:0000256" key="3">
    <source>
        <dbReference type="ARBA" id="ARBA00022475"/>
    </source>
</evidence>
<gene>
    <name evidence="12" type="ORF">SAMN05518684_10845</name>
</gene>
<dbReference type="InterPro" id="IPR003352">
    <property type="entry name" value="PTS_EIIC"/>
</dbReference>
<evidence type="ECO:0000259" key="11">
    <source>
        <dbReference type="PROSITE" id="PS51105"/>
    </source>
</evidence>
<dbReference type="NCBIfam" id="NF007157">
    <property type="entry name" value="PRK09592.1"/>
    <property type="match status" value="1"/>
</dbReference>
<feature type="transmembrane region" description="Helical" evidence="10">
    <location>
        <begin position="234"/>
        <end position="258"/>
    </location>
</feature>
<feature type="transmembrane region" description="Helical" evidence="10">
    <location>
        <begin position="30"/>
        <end position="55"/>
    </location>
</feature>
<feature type="transmembrane region" description="Helical" evidence="10">
    <location>
        <begin position="265"/>
        <end position="286"/>
    </location>
</feature>
<proteinExistence type="predicted"/>
<protein>
    <recommendedName>
        <fullName evidence="9">Permease IIC component</fullName>
    </recommendedName>
</protein>
<dbReference type="InterPro" id="IPR004501">
    <property type="entry name" value="PTS_EIIC_3"/>
</dbReference>
<evidence type="ECO:0000313" key="12">
    <source>
        <dbReference type="EMBL" id="SES10602.1"/>
    </source>
</evidence>
<evidence type="ECO:0000256" key="4">
    <source>
        <dbReference type="ARBA" id="ARBA00022597"/>
    </source>
</evidence>
<dbReference type="InterPro" id="IPR004796">
    <property type="entry name" value="PTS_IIC_cello"/>
</dbReference>
<feature type="transmembrane region" description="Helical" evidence="10">
    <location>
        <begin position="109"/>
        <end position="128"/>
    </location>
</feature>
<feature type="domain" description="PTS EIIC type-3" evidence="11">
    <location>
        <begin position="11"/>
        <end position="433"/>
    </location>
</feature>
<feature type="transmembrane region" description="Helical" evidence="10">
    <location>
        <begin position="306"/>
        <end position="328"/>
    </location>
</feature>
<feature type="transmembrane region" description="Helical" evidence="10">
    <location>
        <begin position="75"/>
        <end position="97"/>
    </location>
</feature>
<dbReference type="PIRSF" id="PIRSF006351">
    <property type="entry name" value="PTS_EIIC-Cellobiose"/>
    <property type="match status" value="1"/>
</dbReference>
<dbReference type="GO" id="GO:0005886">
    <property type="term" value="C:plasma membrane"/>
    <property type="evidence" value="ECO:0007669"/>
    <property type="project" value="UniProtKB-SubCell"/>
</dbReference>
<dbReference type="PROSITE" id="PS51105">
    <property type="entry name" value="PTS_EIIC_TYPE_3"/>
    <property type="match status" value="1"/>
</dbReference>
<accession>A0A1H9UML3</accession>
<dbReference type="Proteomes" id="UP000198571">
    <property type="component" value="Unassembled WGS sequence"/>
</dbReference>
<evidence type="ECO:0000256" key="6">
    <source>
        <dbReference type="ARBA" id="ARBA00022692"/>
    </source>
</evidence>
<reference evidence="13" key="1">
    <citation type="submission" date="2016-10" db="EMBL/GenBank/DDBJ databases">
        <authorList>
            <person name="Varghese N."/>
            <person name="Submissions S."/>
        </authorList>
    </citation>
    <scope>NUCLEOTIDE SEQUENCE [LARGE SCALE GENOMIC DNA]</scope>
    <source>
        <strain evidence="13">S9</strain>
    </source>
</reference>
<comment type="subcellular location">
    <subcellularLocation>
        <location evidence="1">Cell membrane</location>
        <topology evidence="1">Multi-pass membrane protein</topology>
    </subcellularLocation>
</comment>
<evidence type="ECO:0000313" key="13">
    <source>
        <dbReference type="Proteomes" id="UP000198571"/>
    </source>
</evidence>
<evidence type="ECO:0000256" key="10">
    <source>
        <dbReference type="SAM" id="Phobius"/>
    </source>
</evidence>
<evidence type="ECO:0000256" key="8">
    <source>
        <dbReference type="ARBA" id="ARBA00023136"/>
    </source>
</evidence>
<evidence type="ECO:0000256" key="1">
    <source>
        <dbReference type="ARBA" id="ARBA00004651"/>
    </source>
</evidence>
<evidence type="ECO:0000256" key="9">
    <source>
        <dbReference type="PIRNR" id="PIRNR006351"/>
    </source>
</evidence>
<keyword evidence="6 10" id="KW-0812">Transmembrane</keyword>
<dbReference type="STRING" id="1601833.SAMN05518684_10845"/>
<dbReference type="EMBL" id="FOGT01000008">
    <property type="protein sequence ID" value="SES10602.1"/>
    <property type="molecule type" value="Genomic_DNA"/>
</dbReference>
<dbReference type="PANTHER" id="PTHR33989:SF8">
    <property type="entry name" value="PERMEASE IIC COMPONENT"/>
    <property type="match status" value="1"/>
</dbReference>
<keyword evidence="5" id="KW-0598">Phosphotransferase system</keyword>
<feature type="transmembrane region" description="Helical" evidence="10">
    <location>
        <begin position="403"/>
        <end position="433"/>
    </location>
</feature>
<dbReference type="OrthoDB" id="1641940at2"/>
<organism evidence="12 13">
    <name type="scientific">Salipaludibacillus aurantiacus</name>
    <dbReference type="NCBI Taxonomy" id="1601833"/>
    <lineage>
        <taxon>Bacteria</taxon>
        <taxon>Bacillati</taxon>
        <taxon>Bacillota</taxon>
        <taxon>Bacilli</taxon>
        <taxon>Bacillales</taxon>
        <taxon>Bacillaceae</taxon>
    </lineage>
</organism>